<dbReference type="AlphaFoldDB" id="A0A0F9IDZ8"/>
<evidence type="ECO:0000256" key="2">
    <source>
        <dbReference type="SAM" id="Phobius"/>
    </source>
</evidence>
<evidence type="ECO:0000256" key="1">
    <source>
        <dbReference type="SAM" id="MobiDB-lite"/>
    </source>
</evidence>
<dbReference type="EMBL" id="LAZR01012625">
    <property type="protein sequence ID" value="KKM25861.1"/>
    <property type="molecule type" value="Genomic_DNA"/>
</dbReference>
<feature type="compositionally biased region" description="Low complexity" evidence="1">
    <location>
        <begin position="106"/>
        <end position="120"/>
    </location>
</feature>
<accession>A0A0F9IDZ8</accession>
<comment type="caution">
    <text evidence="3">The sequence shown here is derived from an EMBL/GenBank/DDBJ whole genome shotgun (WGS) entry which is preliminary data.</text>
</comment>
<reference evidence="3" key="1">
    <citation type="journal article" date="2015" name="Nature">
        <title>Complex archaea that bridge the gap between prokaryotes and eukaryotes.</title>
        <authorList>
            <person name="Spang A."/>
            <person name="Saw J.H."/>
            <person name="Jorgensen S.L."/>
            <person name="Zaremba-Niedzwiedzka K."/>
            <person name="Martijn J."/>
            <person name="Lind A.E."/>
            <person name="van Eijk R."/>
            <person name="Schleper C."/>
            <person name="Guy L."/>
            <person name="Ettema T.J."/>
        </authorList>
    </citation>
    <scope>NUCLEOTIDE SEQUENCE</scope>
</reference>
<sequence>METARNIVAVLLILAITAFVLTLMIFGVRYVIDSPNVDQEQCGMRYCATPEVLVCPVVVMEQPTATSTAVLCECNCATETPVILTATPTLPPNVTRTPGPSPTPGPSSTSELTSTPEASPTPMPTSTHIPPEPTDKPKCNRGLGNNEEGCDPGNSGGKPGNAGEGNEPGGPGK</sequence>
<protein>
    <submittedName>
        <fullName evidence="3">Uncharacterized protein</fullName>
    </submittedName>
</protein>
<keyword evidence="2" id="KW-0812">Transmembrane</keyword>
<feature type="transmembrane region" description="Helical" evidence="2">
    <location>
        <begin position="7"/>
        <end position="32"/>
    </location>
</feature>
<keyword evidence="2" id="KW-0472">Membrane</keyword>
<feature type="region of interest" description="Disordered" evidence="1">
    <location>
        <begin position="86"/>
        <end position="173"/>
    </location>
</feature>
<feature type="compositionally biased region" description="Polar residues" evidence="1">
    <location>
        <begin position="86"/>
        <end position="96"/>
    </location>
</feature>
<gene>
    <name evidence="3" type="ORF">LCGC14_1590700</name>
</gene>
<feature type="compositionally biased region" description="Gly residues" evidence="1">
    <location>
        <begin position="154"/>
        <end position="173"/>
    </location>
</feature>
<proteinExistence type="predicted"/>
<organism evidence="3">
    <name type="scientific">marine sediment metagenome</name>
    <dbReference type="NCBI Taxonomy" id="412755"/>
    <lineage>
        <taxon>unclassified sequences</taxon>
        <taxon>metagenomes</taxon>
        <taxon>ecological metagenomes</taxon>
    </lineage>
</organism>
<name>A0A0F9IDZ8_9ZZZZ</name>
<keyword evidence="2" id="KW-1133">Transmembrane helix</keyword>
<evidence type="ECO:0000313" key="3">
    <source>
        <dbReference type="EMBL" id="KKM25861.1"/>
    </source>
</evidence>